<accession>A0ABP7IDW8</accession>
<gene>
    <name evidence="2" type="ORF">GCM10022226_40960</name>
</gene>
<feature type="transmembrane region" description="Helical" evidence="1">
    <location>
        <begin position="88"/>
        <end position="112"/>
    </location>
</feature>
<keyword evidence="1" id="KW-1133">Transmembrane helix</keyword>
<name>A0ABP7IDW8_9ACTN</name>
<sequence>MEGDAVNRWPILVATLAVDLIALSLGWWWVIPLTGLAVAAAVPGRAAFTAMLAGTLMAGAASLVWQGGARTLDVADLTGAIALNTRGLGWAVVAATLVYIVLLAVAGAWLGAAVRRAGAGIRATGVADVEPVTEPLEERKDQHV</sequence>
<evidence type="ECO:0000256" key="1">
    <source>
        <dbReference type="SAM" id="Phobius"/>
    </source>
</evidence>
<feature type="transmembrane region" description="Helical" evidence="1">
    <location>
        <begin position="48"/>
        <end position="68"/>
    </location>
</feature>
<evidence type="ECO:0000313" key="2">
    <source>
        <dbReference type="EMBL" id="GAA3816026.1"/>
    </source>
</evidence>
<reference evidence="3" key="1">
    <citation type="journal article" date="2019" name="Int. J. Syst. Evol. Microbiol.">
        <title>The Global Catalogue of Microorganisms (GCM) 10K type strain sequencing project: providing services to taxonomists for standard genome sequencing and annotation.</title>
        <authorList>
            <consortium name="The Broad Institute Genomics Platform"/>
            <consortium name="The Broad Institute Genome Sequencing Center for Infectious Disease"/>
            <person name="Wu L."/>
            <person name="Ma J."/>
        </authorList>
    </citation>
    <scope>NUCLEOTIDE SEQUENCE [LARGE SCALE GENOMIC DNA]</scope>
    <source>
        <strain evidence="3">JCM 16908</strain>
    </source>
</reference>
<evidence type="ECO:0008006" key="4">
    <source>
        <dbReference type="Google" id="ProtNLM"/>
    </source>
</evidence>
<evidence type="ECO:0000313" key="3">
    <source>
        <dbReference type="Proteomes" id="UP001500888"/>
    </source>
</evidence>
<protein>
    <recommendedName>
        <fullName evidence="4">MFS transporter</fullName>
    </recommendedName>
</protein>
<keyword evidence="3" id="KW-1185">Reference proteome</keyword>
<feature type="transmembrane region" description="Helical" evidence="1">
    <location>
        <begin position="20"/>
        <end position="41"/>
    </location>
</feature>
<comment type="caution">
    <text evidence="2">The sequence shown here is derived from an EMBL/GenBank/DDBJ whole genome shotgun (WGS) entry which is preliminary data.</text>
</comment>
<proteinExistence type="predicted"/>
<dbReference type="Proteomes" id="UP001500888">
    <property type="component" value="Unassembled WGS sequence"/>
</dbReference>
<keyword evidence="1" id="KW-0812">Transmembrane</keyword>
<keyword evidence="1" id="KW-0472">Membrane</keyword>
<dbReference type="EMBL" id="BAAAZR010000009">
    <property type="protein sequence ID" value="GAA3816026.1"/>
    <property type="molecule type" value="Genomic_DNA"/>
</dbReference>
<organism evidence="2 3">
    <name type="scientific">Sphaerisporangium flaviroseum</name>
    <dbReference type="NCBI Taxonomy" id="509199"/>
    <lineage>
        <taxon>Bacteria</taxon>
        <taxon>Bacillati</taxon>
        <taxon>Actinomycetota</taxon>
        <taxon>Actinomycetes</taxon>
        <taxon>Streptosporangiales</taxon>
        <taxon>Streptosporangiaceae</taxon>
        <taxon>Sphaerisporangium</taxon>
    </lineage>
</organism>